<feature type="compositionally biased region" description="Basic and acidic residues" evidence="2">
    <location>
        <begin position="109"/>
        <end position="120"/>
    </location>
</feature>
<feature type="region of interest" description="Disordered" evidence="2">
    <location>
        <begin position="276"/>
        <end position="303"/>
    </location>
</feature>
<feature type="compositionally biased region" description="Polar residues" evidence="2">
    <location>
        <begin position="83"/>
        <end position="108"/>
    </location>
</feature>
<protein>
    <submittedName>
        <fullName evidence="3">Uncharacterized protein</fullName>
    </submittedName>
</protein>
<feature type="compositionally biased region" description="Pro residues" evidence="2">
    <location>
        <begin position="735"/>
        <end position="748"/>
    </location>
</feature>
<dbReference type="Proteomes" id="UP000594263">
    <property type="component" value="Unplaced"/>
</dbReference>
<feature type="coiled-coil region" evidence="1">
    <location>
        <begin position="33"/>
        <end position="67"/>
    </location>
</feature>
<evidence type="ECO:0000256" key="1">
    <source>
        <dbReference type="SAM" id="Coils"/>
    </source>
</evidence>
<organism evidence="3 4">
    <name type="scientific">Kalanchoe fedtschenkoi</name>
    <name type="common">Lavender scallops</name>
    <name type="synonym">South American air plant</name>
    <dbReference type="NCBI Taxonomy" id="63787"/>
    <lineage>
        <taxon>Eukaryota</taxon>
        <taxon>Viridiplantae</taxon>
        <taxon>Streptophyta</taxon>
        <taxon>Embryophyta</taxon>
        <taxon>Tracheophyta</taxon>
        <taxon>Spermatophyta</taxon>
        <taxon>Magnoliopsida</taxon>
        <taxon>eudicotyledons</taxon>
        <taxon>Gunneridae</taxon>
        <taxon>Pentapetalae</taxon>
        <taxon>Saxifragales</taxon>
        <taxon>Crassulaceae</taxon>
        <taxon>Kalanchoe</taxon>
    </lineage>
</organism>
<sequence length="773" mass="86051">MEKPDLKVKFDTEDTAMTIEFLRARLFSERSVSKSAKQRADELADRVVELEEQLKVVSLQRKKAEKATSDVLAILETFGFSDNSEGCDSSSDQELTHSQSTDGNSLTKNTDKSRSVDQRGLESPTYFNRSLSWKSSKCSPHVCERKFVSASTGRRSSFHSTDSSLPKHRLGKSCCQIKRRDMRFTVNEFSNECLLDSPTADTNLLRYNYENQDEELSVGDPESVRLRSPRKLIKSEHNHHKHEGDREMERALEHQEELIGRFEAEENAQIEWEEKYKENNGSTPESVEPGNQSDVTEERDELKRQPACFWPSNEVANSEAKDARIANEVCGIFSNDVQPSPQTNNGPGKYQNIQVASQTPRMEVCVPKHKMKQIQQKPEGCSYHSRSSAVHQCLVSNVLSSSQASGHDKYHDSEATETPPGKSIYVSREPSNELGGVLEALQQAKLSLQHKLRKLPHSECGSVGKSVEPCRVPNVSSATKVESPITCAALFRAPTNLKAEAIFCKNSLDSRSETSVKNYYHDSTSAVPDHFRLSAQTGITRSNVPKGISFDFIPNKEITQSSLGSGDQYSPSPSVHSDRSFSNSDQFQFNPRPGASTATSISSYGHAPSPYNDSHFSLLTSDLYRSSYQPENNRSIYIGGAENVHGAYVNRLSLSTDDRQGFNPQEETGRRSLIDKDWYVGNPCSGSRLSMSGHNQILSNMSPFSSQPHSPEPYSNGELDVSPTIHGRYKHQPQPAQPSVPDFNPPLPTFSGFPSFPPSPGLAGYHGTDMYRI</sequence>
<feature type="compositionally biased region" description="Polar residues" evidence="2">
    <location>
        <begin position="279"/>
        <end position="294"/>
    </location>
</feature>
<dbReference type="EnsemblPlants" id="Kaladp0011s0585.1.v1.1">
    <property type="protein sequence ID" value="Kaladp0011s0585.1.v1.1"/>
    <property type="gene ID" value="Kaladp0011s0585.v1.1"/>
</dbReference>
<feature type="compositionally biased region" description="Polar residues" evidence="2">
    <location>
        <begin position="561"/>
        <end position="589"/>
    </location>
</feature>
<feature type="region of interest" description="Disordered" evidence="2">
    <location>
        <begin position="561"/>
        <end position="602"/>
    </location>
</feature>
<keyword evidence="4" id="KW-1185">Reference proteome</keyword>
<reference evidence="3" key="1">
    <citation type="submission" date="2021-01" db="UniProtKB">
        <authorList>
            <consortium name="EnsemblPlants"/>
        </authorList>
    </citation>
    <scope>IDENTIFICATION</scope>
</reference>
<dbReference type="OMA" id="IKRRDMR"/>
<dbReference type="PANTHER" id="PTHR33701">
    <property type="entry name" value="TRANSMEMBRANE PROTEIN"/>
    <property type="match status" value="1"/>
</dbReference>
<feature type="region of interest" description="Disordered" evidence="2">
    <location>
        <begin position="403"/>
        <end position="428"/>
    </location>
</feature>
<evidence type="ECO:0000313" key="4">
    <source>
        <dbReference type="Proteomes" id="UP000594263"/>
    </source>
</evidence>
<evidence type="ECO:0000256" key="2">
    <source>
        <dbReference type="SAM" id="MobiDB-lite"/>
    </source>
</evidence>
<dbReference type="PANTHER" id="PTHR33701:SF3">
    <property type="entry name" value="TRANSCRIPTIONAL REGULATOR ATRX"/>
    <property type="match status" value="1"/>
</dbReference>
<name>A0A7N0RHD0_KALFE</name>
<evidence type="ECO:0000313" key="3">
    <source>
        <dbReference type="EnsemblPlants" id="Kaladp0011s0585.1.v1.1"/>
    </source>
</evidence>
<feature type="region of interest" description="Disordered" evidence="2">
    <location>
        <begin position="83"/>
        <end position="121"/>
    </location>
</feature>
<keyword evidence="1" id="KW-0175">Coiled coil</keyword>
<proteinExistence type="predicted"/>
<dbReference type="AlphaFoldDB" id="A0A7N0RHD0"/>
<feature type="region of interest" description="Disordered" evidence="2">
    <location>
        <begin position="729"/>
        <end position="761"/>
    </location>
</feature>
<accession>A0A7N0RHD0</accession>
<dbReference type="Gramene" id="Kaladp0011s0585.1.v1.1">
    <property type="protein sequence ID" value="Kaladp0011s0585.1.v1.1"/>
    <property type="gene ID" value="Kaladp0011s0585.v1.1"/>
</dbReference>